<dbReference type="InterPro" id="IPR011013">
    <property type="entry name" value="Gal_mutarotase_sf_dom"/>
</dbReference>
<reference evidence="12" key="1">
    <citation type="submission" date="2009-02" db="EMBL/GenBank/DDBJ databases">
        <authorList>
            <person name="Fulton L."/>
            <person name="Clifton S."/>
            <person name="Fulton B."/>
            <person name="Xu J."/>
            <person name="Minx P."/>
            <person name="Pepin K.H."/>
            <person name="Johnson M."/>
            <person name="Bhonagiri V."/>
            <person name="Nash W.E."/>
            <person name="Mardis E.R."/>
            <person name="Wilson R.K."/>
        </authorList>
    </citation>
    <scope>NUCLEOTIDE SEQUENCE [LARGE SCALE GENOMIC DNA]</scope>
    <source>
        <strain evidence="12">DSM 15053</strain>
    </source>
</reference>
<dbReference type="GO" id="GO:0006006">
    <property type="term" value="P:glucose metabolic process"/>
    <property type="evidence" value="ECO:0007669"/>
    <property type="project" value="TreeGrafter"/>
</dbReference>
<evidence type="ECO:0000256" key="4">
    <source>
        <dbReference type="ARBA" id="ARBA00013185"/>
    </source>
</evidence>
<dbReference type="STRING" id="553973.CLOHYLEM_04786"/>
<accession>C0BY97</accession>
<evidence type="ECO:0000256" key="6">
    <source>
        <dbReference type="ARBA" id="ARBA00023235"/>
    </source>
</evidence>
<dbReference type="GO" id="GO:0033499">
    <property type="term" value="P:galactose catabolic process via UDP-galactose, Leloir pathway"/>
    <property type="evidence" value="ECO:0007669"/>
    <property type="project" value="TreeGrafter"/>
</dbReference>
<evidence type="ECO:0000313" key="13">
    <source>
        <dbReference type="Proteomes" id="UP000004893"/>
    </source>
</evidence>
<dbReference type="PIRSF" id="PIRSF005096">
    <property type="entry name" value="GALM"/>
    <property type="match status" value="1"/>
</dbReference>
<dbReference type="Proteomes" id="UP000004893">
    <property type="component" value="Unassembled WGS sequence"/>
</dbReference>
<dbReference type="PANTHER" id="PTHR10091:SF0">
    <property type="entry name" value="GALACTOSE MUTAROTASE"/>
    <property type="match status" value="1"/>
</dbReference>
<comment type="similarity">
    <text evidence="3 8">Belongs to the aldose epimerase family.</text>
</comment>
<proteinExistence type="inferred from homology"/>
<dbReference type="GO" id="GO:0004034">
    <property type="term" value="F:aldose 1-epimerase activity"/>
    <property type="evidence" value="ECO:0007669"/>
    <property type="project" value="UniProtKB-EC"/>
</dbReference>
<name>C0BY97_9FIRM</name>
<gene>
    <name evidence="12" type="ORF">CLOHYLEM_04786</name>
</gene>
<dbReference type="NCBIfam" id="NF008277">
    <property type="entry name" value="PRK11055.1"/>
    <property type="match status" value="1"/>
</dbReference>
<dbReference type="SUPFAM" id="SSF74650">
    <property type="entry name" value="Galactose mutarotase-like"/>
    <property type="match status" value="1"/>
</dbReference>
<protein>
    <recommendedName>
        <fullName evidence="5 8">Aldose 1-epimerase</fullName>
        <ecNumber evidence="4 8">5.1.3.3</ecNumber>
    </recommendedName>
</protein>
<dbReference type="InterPro" id="IPR008183">
    <property type="entry name" value="Aldose_1/G6P_1-epimerase"/>
</dbReference>
<dbReference type="UniPathway" id="UPA00242"/>
<evidence type="ECO:0000256" key="8">
    <source>
        <dbReference type="PIRNR" id="PIRNR005096"/>
    </source>
</evidence>
<feature type="binding site" evidence="11">
    <location>
        <begin position="174"/>
        <end position="176"/>
    </location>
    <ligand>
        <name>beta-D-galactose</name>
        <dbReference type="ChEBI" id="CHEBI:27667"/>
    </ligand>
</feature>
<reference evidence="12" key="2">
    <citation type="submission" date="2013-06" db="EMBL/GenBank/DDBJ databases">
        <title>Draft genome sequence of Clostridium hylemonae (DSM 15053).</title>
        <authorList>
            <person name="Sudarsanam P."/>
            <person name="Ley R."/>
            <person name="Guruge J."/>
            <person name="Turnbaugh P.J."/>
            <person name="Mahowald M."/>
            <person name="Liep D."/>
            <person name="Gordon J."/>
        </authorList>
    </citation>
    <scope>NUCLEOTIDE SEQUENCE</scope>
    <source>
        <strain evidence="12">DSM 15053</strain>
    </source>
</reference>
<evidence type="ECO:0000256" key="3">
    <source>
        <dbReference type="ARBA" id="ARBA00006206"/>
    </source>
</evidence>
<dbReference type="InterPro" id="IPR015443">
    <property type="entry name" value="Aldose_1-epimerase"/>
</dbReference>
<dbReference type="InterPro" id="IPR014718">
    <property type="entry name" value="GH-type_carb-bd"/>
</dbReference>
<feature type="active site" description="Proton acceptor" evidence="9">
    <location>
        <position position="308"/>
    </location>
</feature>
<evidence type="ECO:0000256" key="7">
    <source>
        <dbReference type="ARBA" id="ARBA00023277"/>
    </source>
</evidence>
<comment type="pathway">
    <text evidence="2 8">Carbohydrate metabolism; hexose metabolism.</text>
</comment>
<evidence type="ECO:0000256" key="5">
    <source>
        <dbReference type="ARBA" id="ARBA00014165"/>
    </source>
</evidence>
<evidence type="ECO:0000256" key="11">
    <source>
        <dbReference type="PIRSR" id="PIRSR005096-3"/>
    </source>
</evidence>
<dbReference type="Pfam" id="PF01263">
    <property type="entry name" value="Aldose_epim"/>
    <property type="match status" value="1"/>
</dbReference>
<keyword evidence="7 8" id="KW-0119">Carbohydrate metabolism</keyword>
<dbReference type="eggNOG" id="COG2017">
    <property type="taxonomic scope" value="Bacteria"/>
</dbReference>
<comment type="catalytic activity">
    <reaction evidence="1 8">
        <text>alpha-D-glucose = beta-D-glucose</text>
        <dbReference type="Rhea" id="RHEA:10264"/>
        <dbReference type="ChEBI" id="CHEBI:15903"/>
        <dbReference type="ChEBI" id="CHEBI:17925"/>
        <dbReference type="EC" id="5.1.3.3"/>
    </reaction>
</comment>
<feature type="binding site" evidence="10">
    <location>
        <position position="246"/>
    </location>
    <ligand>
        <name>beta-D-galactose</name>
        <dbReference type="ChEBI" id="CHEBI:27667"/>
    </ligand>
</feature>
<dbReference type="PROSITE" id="PS00545">
    <property type="entry name" value="ALDOSE_1_EPIMERASE"/>
    <property type="match status" value="1"/>
</dbReference>
<organism evidence="12 13">
    <name type="scientific">[Clostridium] hylemonae DSM 15053</name>
    <dbReference type="NCBI Taxonomy" id="553973"/>
    <lineage>
        <taxon>Bacteria</taxon>
        <taxon>Bacillati</taxon>
        <taxon>Bacillota</taxon>
        <taxon>Clostridia</taxon>
        <taxon>Lachnospirales</taxon>
        <taxon>Lachnospiraceae</taxon>
    </lineage>
</organism>
<dbReference type="HOGENOM" id="CLU_031753_2_0_9"/>
<dbReference type="InterPro" id="IPR047215">
    <property type="entry name" value="Galactose_mutarotase-like"/>
</dbReference>
<dbReference type="CDD" id="cd09019">
    <property type="entry name" value="galactose_mutarotase_like"/>
    <property type="match status" value="1"/>
</dbReference>
<dbReference type="InterPro" id="IPR018052">
    <property type="entry name" value="Ald1_epimerase_CS"/>
</dbReference>
<dbReference type="GO" id="GO:0030246">
    <property type="term" value="F:carbohydrate binding"/>
    <property type="evidence" value="ECO:0007669"/>
    <property type="project" value="InterPro"/>
</dbReference>
<dbReference type="GO" id="GO:0005737">
    <property type="term" value="C:cytoplasm"/>
    <property type="evidence" value="ECO:0007669"/>
    <property type="project" value="TreeGrafter"/>
</dbReference>
<dbReference type="RefSeq" id="WP_006442118.1">
    <property type="nucleotide sequence ID" value="NZ_CP036524.1"/>
</dbReference>
<dbReference type="OrthoDB" id="9779408at2"/>
<comment type="caution">
    <text evidence="12">The sequence shown here is derived from an EMBL/GenBank/DDBJ whole genome shotgun (WGS) entry which is preliminary data.</text>
</comment>
<dbReference type="EMBL" id="ABYI02000018">
    <property type="protein sequence ID" value="EEG74825.1"/>
    <property type="molecule type" value="Genomic_DNA"/>
</dbReference>
<evidence type="ECO:0000313" key="12">
    <source>
        <dbReference type="EMBL" id="EEG74825.1"/>
    </source>
</evidence>
<dbReference type="Gene3D" id="2.70.98.10">
    <property type="match status" value="1"/>
</dbReference>
<evidence type="ECO:0000256" key="2">
    <source>
        <dbReference type="ARBA" id="ARBA00005028"/>
    </source>
</evidence>
<feature type="active site" description="Proton donor" evidence="9">
    <location>
        <position position="174"/>
    </location>
</feature>
<dbReference type="PANTHER" id="PTHR10091">
    <property type="entry name" value="ALDOSE-1-EPIMERASE"/>
    <property type="match status" value="1"/>
</dbReference>
<sequence>MVRDFGTTEAGEQASVYELRNKNGMTVCISDYGAAVVSVRIPCRDGQVRDVVLGYDCARDYEAGGQSFGGTVGRVANRIGGARFTLNGKTYTLAENDNGNNLHSGPDTYNHRLWEVREADERHVALHLSSPDKDQGYPGALDVTVTYSLNGENALEIRYEAAAEADTIVNLTNHSYFNLNGHDSGDILEQELWLDAEAYTRADEESIPTGEIVSVEGTPMDFRVRKTIGRDIGADYEALDFAGGYDHNWVLGGDGFRRTGEFSCRESGIRMQIFTDLPGMQVYSGNFLDRERGKAGAVYGKHQGICFETQYFPDAVNKDNFESPVVRAGGQFESVTSYKFEF</sequence>
<feature type="binding site" evidence="11">
    <location>
        <begin position="77"/>
        <end position="78"/>
    </location>
    <ligand>
        <name>beta-D-galactose</name>
        <dbReference type="ChEBI" id="CHEBI:27667"/>
    </ligand>
</feature>
<keyword evidence="13" id="KW-1185">Reference proteome</keyword>
<keyword evidence="6 8" id="KW-0413">Isomerase</keyword>
<evidence type="ECO:0000256" key="1">
    <source>
        <dbReference type="ARBA" id="ARBA00001614"/>
    </source>
</evidence>
<evidence type="ECO:0000256" key="9">
    <source>
        <dbReference type="PIRSR" id="PIRSR005096-1"/>
    </source>
</evidence>
<evidence type="ECO:0000256" key="10">
    <source>
        <dbReference type="PIRSR" id="PIRSR005096-2"/>
    </source>
</evidence>
<dbReference type="AlphaFoldDB" id="C0BY97"/>
<dbReference type="EC" id="5.1.3.3" evidence="4 8"/>